<evidence type="ECO:0000313" key="3">
    <source>
        <dbReference type="Proteomes" id="UP000282613"/>
    </source>
</evidence>
<sequence length="165" mass="18055">MQATFSLGTAATEQGRFHSMSKYVLKEGIGDGGPLSFKCAVITNEADRLKKQWVREEYVGLPIGKIPPNFAELFNALINIDESGLEEEGREWMKEGCETSDKMLKMVPSAILLGASTYQVLAARDRFAKKKSKESETEKSQGTSDVKKPVAEPPSGNHDANKSTA</sequence>
<dbReference type="AlphaFoldDB" id="A0A158RAI3"/>
<feature type="region of interest" description="Disordered" evidence="1">
    <location>
        <begin position="129"/>
        <end position="165"/>
    </location>
</feature>
<evidence type="ECO:0000313" key="2">
    <source>
        <dbReference type="EMBL" id="VDK43344.1"/>
    </source>
</evidence>
<gene>
    <name evidence="2" type="ORF">TASK_LOCUS9436</name>
</gene>
<dbReference type="Proteomes" id="UP000282613">
    <property type="component" value="Unassembled WGS sequence"/>
</dbReference>
<evidence type="ECO:0000256" key="1">
    <source>
        <dbReference type="SAM" id="MobiDB-lite"/>
    </source>
</evidence>
<dbReference type="STRING" id="60517.A0A158RAI3"/>
<dbReference type="WBParaSite" id="TASK_0000943501-mRNA-1">
    <property type="protein sequence ID" value="TASK_0000943501-mRNA-1"/>
    <property type="gene ID" value="TASK_0000943501"/>
</dbReference>
<evidence type="ECO:0000313" key="4">
    <source>
        <dbReference type="WBParaSite" id="TASK_0000943501-mRNA-1"/>
    </source>
</evidence>
<feature type="compositionally biased region" description="Basic and acidic residues" evidence="1">
    <location>
        <begin position="133"/>
        <end position="150"/>
    </location>
</feature>
<keyword evidence="3" id="KW-1185">Reference proteome</keyword>
<protein>
    <submittedName>
        <fullName evidence="4">CMD domain-containing protein</fullName>
    </submittedName>
</protein>
<accession>A0A158RAI3</accession>
<name>A0A158RAI3_TAEAS</name>
<reference evidence="2 3" key="2">
    <citation type="submission" date="2018-11" db="EMBL/GenBank/DDBJ databases">
        <authorList>
            <consortium name="Pathogen Informatics"/>
        </authorList>
    </citation>
    <scope>NUCLEOTIDE SEQUENCE [LARGE SCALE GENOMIC DNA]</scope>
</reference>
<reference evidence="4" key="1">
    <citation type="submission" date="2016-04" db="UniProtKB">
        <authorList>
            <consortium name="WormBaseParasite"/>
        </authorList>
    </citation>
    <scope>IDENTIFICATION</scope>
</reference>
<organism evidence="4">
    <name type="scientific">Taenia asiatica</name>
    <name type="common">Asian tapeworm</name>
    <dbReference type="NCBI Taxonomy" id="60517"/>
    <lineage>
        <taxon>Eukaryota</taxon>
        <taxon>Metazoa</taxon>
        <taxon>Spiralia</taxon>
        <taxon>Lophotrochozoa</taxon>
        <taxon>Platyhelminthes</taxon>
        <taxon>Cestoda</taxon>
        <taxon>Eucestoda</taxon>
        <taxon>Cyclophyllidea</taxon>
        <taxon>Taeniidae</taxon>
        <taxon>Taenia</taxon>
    </lineage>
</organism>
<dbReference type="EMBL" id="UYRS01019164">
    <property type="protein sequence ID" value="VDK43344.1"/>
    <property type="molecule type" value="Genomic_DNA"/>
</dbReference>
<proteinExistence type="predicted"/>